<keyword evidence="1" id="KW-0812">Transmembrane</keyword>
<keyword evidence="3" id="KW-1185">Reference proteome</keyword>
<sequence length="186" mass="20127">MPSSVIEEFMIIIAVVLLGLVLFGLTMTYFLPHELFSIAQQQASSLSSTSTLSVGPLLVSKNSGSAVIELYNPSVSLNISILVFAVPSYLEQDVGIIGPTSTPSFSVYLPNGQLAKTININSPIYDVGGGIIYDTPIMTYTIPVNEPVTVTVNNVNSNSILIIWILYYSNGYWFRIDYGFTGVPSS</sequence>
<protein>
    <submittedName>
        <fullName evidence="2">Uncharacterized protein</fullName>
    </submittedName>
</protein>
<dbReference type="Proteomes" id="UP000003980">
    <property type="component" value="Unassembled WGS sequence"/>
</dbReference>
<dbReference type="AlphaFoldDB" id="H2C6F9"/>
<feature type="transmembrane region" description="Helical" evidence="1">
    <location>
        <begin position="9"/>
        <end position="31"/>
    </location>
</feature>
<keyword evidence="1" id="KW-0472">Membrane</keyword>
<organism evidence="2 3">
    <name type="scientific">Metallosphaera yellowstonensis MK1</name>
    <dbReference type="NCBI Taxonomy" id="671065"/>
    <lineage>
        <taxon>Archaea</taxon>
        <taxon>Thermoproteota</taxon>
        <taxon>Thermoprotei</taxon>
        <taxon>Sulfolobales</taxon>
        <taxon>Sulfolobaceae</taxon>
        <taxon>Metallosphaera</taxon>
    </lineage>
</organism>
<evidence type="ECO:0000256" key="1">
    <source>
        <dbReference type="SAM" id="Phobius"/>
    </source>
</evidence>
<dbReference type="eggNOG" id="arCOG03855">
    <property type="taxonomic scope" value="Archaea"/>
</dbReference>
<evidence type="ECO:0000313" key="2">
    <source>
        <dbReference type="EMBL" id="EHP69386.1"/>
    </source>
</evidence>
<accession>H2C6F9</accession>
<keyword evidence="1" id="KW-1133">Transmembrane helix</keyword>
<dbReference type="EMBL" id="JH597768">
    <property type="protein sequence ID" value="EHP69386.1"/>
    <property type="molecule type" value="Genomic_DNA"/>
</dbReference>
<name>H2C6F9_9CREN</name>
<proteinExistence type="predicted"/>
<dbReference type="RefSeq" id="WP_009073395.1">
    <property type="nucleotide sequence ID" value="NZ_JH597768.1"/>
</dbReference>
<dbReference type="HOGENOM" id="CLU_1478902_0_0_2"/>
<reference evidence="2 3" key="1">
    <citation type="submission" date="2012-01" db="EMBL/GenBank/DDBJ databases">
        <title>Improved High-Quality Draft sequence of Metallosphaera yellowstonensis MK1.</title>
        <authorList>
            <consortium name="US DOE Joint Genome Institute"/>
            <person name="Lucas S."/>
            <person name="Han J."/>
            <person name="Cheng J.-F."/>
            <person name="Goodwin L."/>
            <person name="Pitluck S."/>
            <person name="Peters L."/>
            <person name="Teshima H."/>
            <person name="Detter J.C."/>
            <person name="Han C."/>
            <person name="Tapia R."/>
            <person name="Land M."/>
            <person name="Hauser L."/>
            <person name="Kyrpides N."/>
            <person name="Kozubal M."/>
            <person name="Macur R.E."/>
            <person name="Jay Z."/>
            <person name="Inskeep W."/>
            <person name="Woyke T."/>
        </authorList>
    </citation>
    <scope>NUCLEOTIDE SEQUENCE [LARGE SCALE GENOMIC DNA]</scope>
    <source>
        <strain evidence="2 3">MK1</strain>
    </source>
</reference>
<dbReference type="OrthoDB" id="34305at2157"/>
<gene>
    <name evidence="2" type="ORF">MetMK1DRAFT_00021370</name>
</gene>
<evidence type="ECO:0000313" key="3">
    <source>
        <dbReference type="Proteomes" id="UP000003980"/>
    </source>
</evidence>
<dbReference type="STRING" id="671065.MetMK1DRAFT_00021370"/>